<keyword evidence="5" id="KW-0597">Phosphoprotein</keyword>
<dbReference type="InterPro" id="IPR007895">
    <property type="entry name" value="MASE1"/>
</dbReference>
<dbReference type="InterPro" id="IPR043128">
    <property type="entry name" value="Rev_trsase/Diguanyl_cyclase"/>
</dbReference>
<comment type="subcellular location">
    <subcellularLocation>
        <location evidence="2">Cell membrane</location>
        <topology evidence="2">Multi-pass membrane protein</topology>
    </subcellularLocation>
</comment>
<dbReference type="GO" id="GO:0005886">
    <property type="term" value="C:plasma membrane"/>
    <property type="evidence" value="ECO:0007669"/>
    <property type="project" value="UniProtKB-SubCell"/>
</dbReference>
<evidence type="ECO:0000256" key="15">
    <source>
        <dbReference type="SAM" id="MobiDB-lite"/>
    </source>
</evidence>
<evidence type="ECO:0000313" key="19">
    <source>
        <dbReference type="EMBL" id="GIJ54678.1"/>
    </source>
</evidence>
<keyword evidence="11 16" id="KW-1133">Transmembrane helix</keyword>
<evidence type="ECO:0000256" key="6">
    <source>
        <dbReference type="ARBA" id="ARBA00022679"/>
    </source>
</evidence>
<evidence type="ECO:0000259" key="17">
    <source>
        <dbReference type="PROSITE" id="PS50109"/>
    </source>
</evidence>
<evidence type="ECO:0000256" key="12">
    <source>
        <dbReference type="ARBA" id="ARBA00023012"/>
    </source>
</evidence>
<evidence type="ECO:0000256" key="10">
    <source>
        <dbReference type="ARBA" id="ARBA00022840"/>
    </source>
</evidence>
<keyword evidence="20" id="KW-1185">Reference proteome</keyword>
<dbReference type="InterPro" id="IPR036097">
    <property type="entry name" value="HisK_dim/P_sf"/>
</dbReference>
<dbReference type="SUPFAM" id="SSF55874">
    <property type="entry name" value="ATPase domain of HSP90 chaperone/DNA topoisomerase II/histidine kinase"/>
    <property type="match status" value="1"/>
</dbReference>
<keyword evidence="9" id="KW-0418">Kinase</keyword>
<feature type="compositionally biased region" description="Pro residues" evidence="15">
    <location>
        <begin position="685"/>
        <end position="715"/>
    </location>
</feature>
<accession>A0A8J3Z1Q6</accession>
<dbReference type="PROSITE" id="PS50109">
    <property type="entry name" value="HIS_KIN"/>
    <property type="match status" value="1"/>
</dbReference>
<dbReference type="SMART" id="SM00388">
    <property type="entry name" value="HisKA"/>
    <property type="match status" value="1"/>
</dbReference>
<feature type="region of interest" description="Disordered" evidence="15">
    <location>
        <begin position="675"/>
        <end position="722"/>
    </location>
</feature>
<gene>
    <name evidence="19" type="ORF">Vau01_021940</name>
</gene>
<feature type="transmembrane region" description="Helical" evidence="16">
    <location>
        <begin position="122"/>
        <end position="147"/>
    </location>
</feature>
<evidence type="ECO:0000256" key="4">
    <source>
        <dbReference type="ARBA" id="ARBA00022475"/>
    </source>
</evidence>
<dbReference type="Proteomes" id="UP000612585">
    <property type="component" value="Unassembled WGS sequence"/>
</dbReference>
<comment type="caution">
    <text evidence="19">The sequence shown here is derived from an EMBL/GenBank/DDBJ whole genome shotgun (WGS) entry which is preliminary data.</text>
</comment>
<dbReference type="PROSITE" id="PS50112">
    <property type="entry name" value="PAS"/>
    <property type="match status" value="1"/>
</dbReference>
<keyword evidence="13 16" id="KW-0472">Membrane</keyword>
<dbReference type="SUPFAM" id="SSF55781">
    <property type="entry name" value="GAF domain-like"/>
    <property type="match status" value="1"/>
</dbReference>
<dbReference type="Pfam" id="PF05231">
    <property type="entry name" value="MASE1"/>
    <property type="match status" value="1"/>
</dbReference>
<dbReference type="InterPro" id="IPR029787">
    <property type="entry name" value="Nucleotide_cyclase"/>
</dbReference>
<dbReference type="GO" id="GO:0000156">
    <property type="term" value="F:phosphorelay response regulator activity"/>
    <property type="evidence" value="ECO:0007669"/>
    <property type="project" value="TreeGrafter"/>
</dbReference>
<protein>
    <recommendedName>
        <fullName evidence="14">Sensor-like histidine kinase SenX3</fullName>
        <ecNumber evidence="3">2.7.13.3</ecNumber>
    </recommendedName>
</protein>
<dbReference type="Pfam" id="PF02518">
    <property type="entry name" value="HATPase_c"/>
    <property type="match status" value="1"/>
</dbReference>
<dbReference type="InterPro" id="IPR000014">
    <property type="entry name" value="PAS"/>
</dbReference>
<dbReference type="GO" id="GO:0000155">
    <property type="term" value="F:phosphorelay sensor kinase activity"/>
    <property type="evidence" value="ECO:0007669"/>
    <property type="project" value="InterPro"/>
</dbReference>
<dbReference type="EMBL" id="BOPG01000012">
    <property type="protein sequence ID" value="GIJ54678.1"/>
    <property type="molecule type" value="Genomic_DNA"/>
</dbReference>
<dbReference type="CDD" id="cd00082">
    <property type="entry name" value="HisKA"/>
    <property type="match status" value="1"/>
</dbReference>
<evidence type="ECO:0000256" key="13">
    <source>
        <dbReference type="ARBA" id="ARBA00023136"/>
    </source>
</evidence>
<dbReference type="InterPro" id="IPR036890">
    <property type="entry name" value="HATPase_C_sf"/>
</dbReference>
<evidence type="ECO:0000256" key="3">
    <source>
        <dbReference type="ARBA" id="ARBA00012438"/>
    </source>
</evidence>
<dbReference type="InterPro" id="IPR005467">
    <property type="entry name" value="His_kinase_dom"/>
</dbReference>
<keyword evidence="8" id="KW-0547">Nucleotide-binding</keyword>
<dbReference type="PRINTS" id="PR00344">
    <property type="entry name" value="BCTRLSENSOR"/>
</dbReference>
<dbReference type="FunFam" id="3.30.565.10:FF:000006">
    <property type="entry name" value="Sensor histidine kinase WalK"/>
    <property type="match status" value="1"/>
</dbReference>
<dbReference type="SUPFAM" id="SSF55073">
    <property type="entry name" value="Nucleotide cyclase"/>
    <property type="match status" value="1"/>
</dbReference>
<feature type="transmembrane region" description="Helical" evidence="16">
    <location>
        <begin position="153"/>
        <end position="175"/>
    </location>
</feature>
<dbReference type="PANTHER" id="PTHR42878">
    <property type="entry name" value="TWO-COMPONENT HISTIDINE KINASE"/>
    <property type="match status" value="1"/>
</dbReference>
<dbReference type="InterPro" id="IPR004358">
    <property type="entry name" value="Sig_transdc_His_kin-like_C"/>
</dbReference>
<dbReference type="Gene3D" id="3.30.565.10">
    <property type="entry name" value="Histidine kinase-like ATPase, C-terminal domain"/>
    <property type="match status" value="1"/>
</dbReference>
<feature type="domain" description="PAS" evidence="18">
    <location>
        <begin position="317"/>
        <end position="353"/>
    </location>
</feature>
<reference evidence="19" key="1">
    <citation type="submission" date="2021-01" db="EMBL/GenBank/DDBJ databases">
        <title>Whole genome shotgun sequence of Virgisporangium aurantiacum NBRC 16421.</title>
        <authorList>
            <person name="Komaki H."/>
            <person name="Tamura T."/>
        </authorList>
    </citation>
    <scope>NUCLEOTIDE SEQUENCE</scope>
    <source>
        <strain evidence="19">NBRC 16421</strain>
    </source>
</reference>
<evidence type="ECO:0000256" key="2">
    <source>
        <dbReference type="ARBA" id="ARBA00004651"/>
    </source>
</evidence>
<evidence type="ECO:0000256" key="11">
    <source>
        <dbReference type="ARBA" id="ARBA00022989"/>
    </source>
</evidence>
<dbReference type="Gene3D" id="3.30.70.270">
    <property type="match status" value="1"/>
</dbReference>
<keyword evidence="6" id="KW-0808">Transferase</keyword>
<dbReference type="InterPro" id="IPR035965">
    <property type="entry name" value="PAS-like_dom_sf"/>
</dbReference>
<dbReference type="SMART" id="SM00387">
    <property type="entry name" value="HATPase_c"/>
    <property type="match status" value="1"/>
</dbReference>
<dbReference type="SUPFAM" id="SSF47384">
    <property type="entry name" value="Homodimeric domain of signal transducing histidine kinase"/>
    <property type="match status" value="1"/>
</dbReference>
<proteinExistence type="predicted"/>
<evidence type="ECO:0000256" key="8">
    <source>
        <dbReference type="ARBA" id="ARBA00022741"/>
    </source>
</evidence>
<dbReference type="GO" id="GO:0030295">
    <property type="term" value="F:protein kinase activator activity"/>
    <property type="evidence" value="ECO:0007669"/>
    <property type="project" value="TreeGrafter"/>
</dbReference>
<evidence type="ECO:0000256" key="16">
    <source>
        <dbReference type="SAM" id="Phobius"/>
    </source>
</evidence>
<dbReference type="PANTHER" id="PTHR42878:SF7">
    <property type="entry name" value="SENSOR HISTIDINE KINASE GLRK"/>
    <property type="match status" value="1"/>
</dbReference>
<keyword evidence="10" id="KW-0067">ATP-binding</keyword>
<comment type="catalytic activity">
    <reaction evidence="1">
        <text>ATP + protein L-histidine = ADP + protein N-phospho-L-histidine.</text>
        <dbReference type="EC" id="2.7.13.3"/>
    </reaction>
</comment>
<dbReference type="GO" id="GO:0007234">
    <property type="term" value="P:osmosensory signaling via phosphorelay pathway"/>
    <property type="evidence" value="ECO:0007669"/>
    <property type="project" value="TreeGrafter"/>
</dbReference>
<dbReference type="AlphaFoldDB" id="A0A8J3Z1Q6"/>
<evidence type="ECO:0000256" key="1">
    <source>
        <dbReference type="ARBA" id="ARBA00000085"/>
    </source>
</evidence>
<evidence type="ECO:0000256" key="7">
    <source>
        <dbReference type="ARBA" id="ARBA00022692"/>
    </source>
</evidence>
<dbReference type="Pfam" id="PF00512">
    <property type="entry name" value="HisKA"/>
    <property type="match status" value="1"/>
</dbReference>
<name>A0A8J3Z1Q6_9ACTN</name>
<dbReference type="Gene3D" id="1.10.287.130">
    <property type="match status" value="1"/>
</dbReference>
<feature type="transmembrane region" description="Helical" evidence="16">
    <location>
        <begin position="195"/>
        <end position="216"/>
    </location>
</feature>
<evidence type="ECO:0000259" key="18">
    <source>
        <dbReference type="PROSITE" id="PS50112"/>
    </source>
</evidence>
<feature type="transmembrane region" description="Helical" evidence="16">
    <location>
        <begin position="34"/>
        <end position="50"/>
    </location>
</feature>
<keyword evidence="7 16" id="KW-0812">Transmembrane</keyword>
<feature type="transmembrane region" description="Helical" evidence="16">
    <location>
        <begin position="7"/>
        <end position="28"/>
    </location>
</feature>
<dbReference type="SUPFAM" id="SSF55785">
    <property type="entry name" value="PYP-like sensor domain (PAS domain)"/>
    <property type="match status" value="1"/>
</dbReference>
<dbReference type="Gene3D" id="3.30.450.20">
    <property type="entry name" value="PAS domain"/>
    <property type="match status" value="1"/>
</dbReference>
<dbReference type="InterPro" id="IPR003594">
    <property type="entry name" value="HATPase_dom"/>
</dbReference>
<evidence type="ECO:0000256" key="14">
    <source>
        <dbReference type="ARBA" id="ARBA00039401"/>
    </source>
</evidence>
<feature type="domain" description="Histidine kinase" evidence="17">
    <location>
        <begin position="452"/>
        <end position="675"/>
    </location>
</feature>
<evidence type="ECO:0000256" key="9">
    <source>
        <dbReference type="ARBA" id="ARBA00022777"/>
    </source>
</evidence>
<dbReference type="InterPro" id="IPR003661">
    <property type="entry name" value="HisK_dim/P_dom"/>
</dbReference>
<evidence type="ECO:0000313" key="20">
    <source>
        <dbReference type="Proteomes" id="UP000612585"/>
    </source>
</evidence>
<dbReference type="EC" id="2.7.13.3" evidence="3"/>
<evidence type="ECO:0000256" key="5">
    <source>
        <dbReference type="ARBA" id="ARBA00022553"/>
    </source>
</evidence>
<organism evidence="19 20">
    <name type="scientific">Virgisporangium aurantiacum</name>
    <dbReference type="NCBI Taxonomy" id="175570"/>
    <lineage>
        <taxon>Bacteria</taxon>
        <taxon>Bacillati</taxon>
        <taxon>Actinomycetota</taxon>
        <taxon>Actinomycetes</taxon>
        <taxon>Micromonosporales</taxon>
        <taxon>Micromonosporaceae</taxon>
        <taxon>Virgisporangium</taxon>
    </lineage>
</organism>
<feature type="transmembrane region" description="Helical" evidence="16">
    <location>
        <begin position="277"/>
        <end position="295"/>
    </location>
</feature>
<keyword evidence="12" id="KW-0902">Two-component regulatory system</keyword>
<sequence length="1021" mass="108760">MGLSTSLPRTLGFTGLYLVATIAGRMTVLDKTNLSLVWPAAGVSAIWFLVQHRSRWRALDVLALAAVTVVVNVATGVAPWLALFFVVANVAQAELFAYLFHRWLPHLWGGGGTRPLARLSELWRLVAAALLGTTCGALIGPTGVWIAQGAYSWSATAVWMTRNTASILLIGAAGIRLGQFLHGPCPGQVWTRLRAAVSAEYIVVVVLSAVSYVLVFGVHHDLPLAFTLLVMTVWAGVRLRTGFVILHDLTFGTVAVLFTLHGTGPFAAIPGHAARALVAQLFVGMVAVVGLALALGRDEREELIEVQRSAQEAATGQARLLSTIVDSMSEGLTVVDEQGRMLLRNPAVRDLMGGFVTGTGQLAQPGFYGLFHLDGTPIDGSEMPHRRAIAGEDVHDQDVLVRNAGVPDGRILRVSSTALPGTRDGHRYAVTVFHDVTAERRHRDELASFAGVVAHDLLNPLTTVEGWAEALDELLQDAGDTPVAAEAAGGVTRIRRAARRMRNLINDLLAYTTARDATVAPVSVRLDEVVEDIATARIDQAQSSGKPVPVFSRPDPSVVHADPVLLRQLLDNLISNSIKYTEPGVVARVDVVTEERPDGRVAVHISDNGIGIPAGQHETIFDNFHRAHRSAGYAGTGLGLGICKRIVERHGGTIVATDNPAGRGSRFTFTLPAEGGTIPVDHEPVPPAPAEAPPPVATPAPPAPGPVSPSPPAPSPAETATAPAERFDRAANLVLEYLHEQFPLAFWAVTRVENGRQTYLYLDADNGYGLRQGGSHPWEDSFCIHMAAGRAPTVAPDAQSVPEYARAGVNDLVRIGTYAGAVISESDGSVFGAICGLDPEARTNDRRLADARPQLALLGQLLTAVLAADRAYGRASHALLMERVAAAETDRLTGLPNARGWERILAEARAAYERLADPTVVVWLDVLPPSTMDVPPGARPRATGPSAADAYRLAAAGAARRALRDGDVLARVDDDRFGLLLHCEESAAKTVVTRLRIELDAAGVAGTVEYEAWTTGFAMAR</sequence>
<keyword evidence="4" id="KW-1003">Cell membrane</keyword>
<dbReference type="InterPro" id="IPR050351">
    <property type="entry name" value="BphY/WalK/GraS-like"/>
</dbReference>
<dbReference type="GO" id="GO:0005524">
    <property type="term" value="F:ATP binding"/>
    <property type="evidence" value="ECO:0007669"/>
    <property type="project" value="UniProtKB-KW"/>
</dbReference>